<gene>
    <name evidence="1" type="ORF">ACFQ2C_11655</name>
</gene>
<dbReference type="EMBL" id="JBHTKY010000016">
    <property type="protein sequence ID" value="MFD1166263.1"/>
    <property type="molecule type" value="Genomic_DNA"/>
</dbReference>
<organism evidence="1 2">
    <name type="scientific">Sphingobacterium daejeonense</name>
    <dbReference type="NCBI Taxonomy" id="371142"/>
    <lineage>
        <taxon>Bacteria</taxon>
        <taxon>Pseudomonadati</taxon>
        <taxon>Bacteroidota</taxon>
        <taxon>Sphingobacteriia</taxon>
        <taxon>Sphingobacteriales</taxon>
        <taxon>Sphingobacteriaceae</taxon>
        <taxon>Sphingobacterium</taxon>
    </lineage>
</organism>
<dbReference type="SUPFAM" id="SSF53187">
    <property type="entry name" value="Zn-dependent exopeptidases"/>
    <property type="match status" value="1"/>
</dbReference>
<evidence type="ECO:0000313" key="2">
    <source>
        <dbReference type="Proteomes" id="UP001597205"/>
    </source>
</evidence>
<name>A0ABW3RMM2_9SPHI</name>
<dbReference type="InterPro" id="IPR007709">
    <property type="entry name" value="N-FG_amidohydro"/>
</dbReference>
<reference evidence="2" key="1">
    <citation type="journal article" date="2019" name="Int. J. Syst. Evol. Microbiol.">
        <title>The Global Catalogue of Microorganisms (GCM) 10K type strain sequencing project: providing services to taxonomists for standard genome sequencing and annotation.</title>
        <authorList>
            <consortium name="The Broad Institute Genomics Platform"/>
            <consortium name="The Broad Institute Genome Sequencing Center for Infectious Disease"/>
            <person name="Wu L."/>
            <person name="Ma J."/>
        </authorList>
    </citation>
    <scope>NUCLEOTIDE SEQUENCE [LARGE SCALE GENOMIC DNA]</scope>
    <source>
        <strain evidence="2">CCUG 52468</strain>
    </source>
</reference>
<sequence length="261" mass="30614">MAKFTKYFIKENNSPFWAFAIHDGHQIDEQISPFLNLNDTERLREEDPFTSVMAELPINQFIVGSSRFQLDLNRTINDSVYLRPEQAWGLNVWKLDLPEDIVTELYLDHENIYKEIEELIQATIDRFGFFVILDIHSYNAKRVGPEEAVDTIKNPQINLGTAYISEKWKPLIQELVEYIRKENLYGEPIDIQENIKFKGGYLSQLINKKFAEHGCVISFEFRKDFMDEWTGTPDLHKIVACKQLLMNSIQVLNHYFHYDAG</sequence>
<protein>
    <submittedName>
        <fullName evidence="1">N-formylglutamate amidohydrolase</fullName>
    </submittedName>
</protein>
<proteinExistence type="predicted"/>
<dbReference type="Gene3D" id="3.40.630.40">
    <property type="entry name" value="Zn-dependent exopeptidases"/>
    <property type="match status" value="1"/>
</dbReference>
<evidence type="ECO:0000313" key="1">
    <source>
        <dbReference type="EMBL" id="MFD1166263.1"/>
    </source>
</evidence>
<accession>A0ABW3RMM2</accession>
<dbReference type="RefSeq" id="WP_380896785.1">
    <property type="nucleotide sequence ID" value="NZ_JBHTKY010000016.1"/>
</dbReference>
<comment type="caution">
    <text evidence="1">The sequence shown here is derived from an EMBL/GenBank/DDBJ whole genome shotgun (WGS) entry which is preliminary data.</text>
</comment>
<dbReference type="Pfam" id="PF05013">
    <property type="entry name" value="FGase"/>
    <property type="match status" value="1"/>
</dbReference>
<dbReference type="Proteomes" id="UP001597205">
    <property type="component" value="Unassembled WGS sequence"/>
</dbReference>
<keyword evidence="2" id="KW-1185">Reference proteome</keyword>